<proteinExistence type="predicted"/>
<evidence type="ECO:0000313" key="3">
    <source>
        <dbReference type="Proteomes" id="UP000655589"/>
    </source>
</evidence>
<gene>
    <name evidence="2" type="ORF">GCM10010102_05850</name>
</gene>
<accession>A0A8H9L1E5</accession>
<feature type="region of interest" description="Disordered" evidence="1">
    <location>
        <begin position="37"/>
        <end position="93"/>
    </location>
</feature>
<organism evidence="2 3">
    <name type="scientific">Promicromonospora citrea</name>
    <dbReference type="NCBI Taxonomy" id="43677"/>
    <lineage>
        <taxon>Bacteria</taxon>
        <taxon>Bacillati</taxon>
        <taxon>Actinomycetota</taxon>
        <taxon>Actinomycetes</taxon>
        <taxon>Micrococcales</taxon>
        <taxon>Promicromonosporaceae</taxon>
        <taxon>Promicromonospora</taxon>
    </lineage>
</organism>
<reference evidence="2" key="2">
    <citation type="submission" date="2020-09" db="EMBL/GenBank/DDBJ databases">
        <authorList>
            <person name="Sun Q."/>
            <person name="Ohkuma M."/>
        </authorList>
    </citation>
    <scope>NUCLEOTIDE SEQUENCE</scope>
    <source>
        <strain evidence="2">JCM 3051</strain>
    </source>
</reference>
<protein>
    <submittedName>
        <fullName evidence="2">Uncharacterized protein</fullName>
    </submittedName>
</protein>
<reference evidence="2" key="1">
    <citation type="journal article" date="2014" name="Int. J. Syst. Evol. Microbiol.">
        <title>Complete genome sequence of Corynebacterium casei LMG S-19264T (=DSM 44701T), isolated from a smear-ripened cheese.</title>
        <authorList>
            <consortium name="US DOE Joint Genome Institute (JGI-PGF)"/>
            <person name="Walter F."/>
            <person name="Albersmeier A."/>
            <person name="Kalinowski J."/>
            <person name="Ruckert C."/>
        </authorList>
    </citation>
    <scope>NUCLEOTIDE SEQUENCE</scope>
    <source>
        <strain evidence="2">JCM 3051</strain>
    </source>
</reference>
<keyword evidence="3" id="KW-1185">Reference proteome</keyword>
<dbReference type="EMBL" id="BMPT01000002">
    <property type="protein sequence ID" value="GGM13128.1"/>
    <property type="molecule type" value="Genomic_DNA"/>
</dbReference>
<sequence>MRGPTSTPAEGDTVTSRLRTAVPAAVPALALAALLLGGCTGGEPSDGAPTPGATDPAPSVSASATASPTASPTASADPSDTADPPATPAPDEQELLDQVREDGTLSVIVELAVADADAGPAERSRLIEAAQDDLVDELDPEHAQVTTRFQRNPQMTLTVDEDGLRALYASSRVTHVWENGIVRVH</sequence>
<dbReference type="AlphaFoldDB" id="A0A8H9L1E5"/>
<name>A0A8H9L1E5_9MICO</name>
<comment type="caution">
    <text evidence="2">The sequence shown here is derived from an EMBL/GenBank/DDBJ whole genome shotgun (WGS) entry which is preliminary data.</text>
</comment>
<feature type="compositionally biased region" description="Low complexity" evidence="1">
    <location>
        <begin position="46"/>
        <end position="84"/>
    </location>
</feature>
<evidence type="ECO:0000313" key="2">
    <source>
        <dbReference type="EMBL" id="GGM13128.1"/>
    </source>
</evidence>
<dbReference type="Proteomes" id="UP000655589">
    <property type="component" value="Unassembled WGS sequence"/>
</dbReference>
<evidence type="ECO:0000256" key="1">
    <source>
        <dbReference type="SAM" id="MobiDB-lite"/>
    </source>
</evidence>